<name>A0A1F7F3B5_UNCRA</name>
<gene>
    <name evidence="2" type="ORF">A2519_01405</name>
</gene>
<dbReference type="InterPro" id="IPR036513">
    <property type="entry name" value="STAS_dom_sf"/>
</dbReference>
<proteinExistence type="predicted"/>
<evidence type="ECO:0000259" key="1">
    <source>
        <dbReference type="PROSITE" id="PS50801"/>
    </source>
</evidence>
<dbReference type="PANTHER" id="PTHR33495">
    <property type="entry name" value="ANTI-SIGMA FACTOR ANTAGONIST TM_1081-RELATED-RELATED"/>
    <property type="match status" value="1"/>
</dbReference>
<evidence type="ECO:0000313" key="3">
    <source>
        <dbReference type="Proteomes" id="UP000179243"/>
    </source>
</evidence>
<dbReference type="AlphaFoldDB" id="A0A1F7F3B5"/>
<reference evidence="2 3" key="1">
    <citation type="journal article" date="2016" name="Nat. Commun.">
        <title>Thousands of microbial genomes shed light on interconnected biogeochemical processes in an aquifer system.</title>
        <authorList>
            <person name="Anantharaman K."/>
            <person name="Brown C.T."/>
            <person name="Hug L.A."/>
            <person name="Sharon I."/>
            <person name="Castelle C.J."/>
            <person name="Probst A.J."/>
            <person name="Thomas B.C."/>
            <person name="Singh A."/>
            <person name="Wilkins M.J."/>
            <person name="Karaoz U."/>
            <person name="Brodie E.L."/>
            <person name="Williams K.H."/>
            <person name="Hubbard S.S."/>
            <person name="Banfield J.F."/>
        </authorList>
    </citation>
    <scope>NUCLEOTIDE SEQUENCE [LARGE SCALE GENOMIC DNA]</scope>
</reference>
<sequence>MEVNVRQKGKYRILDIDGDINEIDNYNVLKEIIQNLIRKGSIFLALNLSNTTFLNSGAVGLFIAMQKKLKALSGELVIVEPPQVILEILKILNIEEAIKIYLSETELFARIEG</sequence>
<dbReference type="Proteomes" id="UP000179243">
    <property type="component" value="Unassembled WGS sequence"/>
</dbReference>
<evidence type="ECO:0000313" key="2">
    <source>
        <dbReference type="EMBL" id="OGK01160.1"/>
    </source>
</evidence>
<dbReference type="Gene3D" id="3.30.750.24">
    <property type="entry name" value="STAS domain"/>
    <property type="match status" value="1"/>
</dbReference>
<dbReference type="CDD" id="cd07043">
    <property type="entry name" value="STAS_anti-anti-sigma_factors"/>
    <property type="match status" value="1"/>
</dbReference>
<feature type="domain" description="STAS" evidence="1">
    <location>
        <begin position="1"/>
        <end position="113"/>
    </location>
</feature>
<dbReference type="InterPro" id="IPR002645">
    <property type="entry name" value="STAS_dom"/>
</dbReference>
<dbReference type="SUPFAM" id="SSF52091">
    <property type="entry name" value="SpoIIaa-like"/>
    <property type="match status" value="1"/>
</dbReference>
<comment type="caution">
    <text evidence="2">The sequence shown here is derived from an EMBL/GenBank/DDBJ whole genome shotgun (WGS) entry which is preliminary data.</text>
</comment>
<dbReference type="EMBL" id="MFYX01000131">
    <property type="protein sequence ID" value="OGK01160.1"/>
    <property type="molecule type" value="Genomic_DNA"/>
</dbReference>
<dbReference type="PROSITE" id="PS50801">
    <property type="entry name" value="STAS"/>
    <property type="match status" value="1"/>
</dbReference>
<accession>A0A1F7F3B5</accession>
<dbReference type="GO" id="GO:0043856">
    <property type="term" value="F:anti-sigma factor antagonist activity"/>
    <property type="evidence" value="ECO:0007669"/>
    <property type="project" value="TreeGrafter"/>
</dbReference>
<dbReference type="Pfam" id="PF01740">
    <property type="entry name" value="STAS"/>
    <property type="match status" value="1"/>
</dbReference>
<protein>
    <recommendedName>
        <fullName evidence="1">STAS domain-containing protein</fullName>
    </recommendedName>
</protein>
<organism evidence="2 3">
    <name type="scientific">Candidatus Raymondbacteria bacterium RIFOXYD12_FULL_49_13</name>
    <dbReference type="NCBI Taxonomy" id="1817890"/>
    <lineage>
        <taxon>Bacteria</taxon>
        <taxon>Raymondiibacteriota</taxon>
    </lineage>
</organism>